<reference evidence="8 9" key="1">
    <citation type="submission" date="2017-10" db="EMBL/GenBank/DDBJ databases">
        <title>Draft genome of Longimonas halophila.</title>
        <authorList>
            <person name="Goh K.M."/>
            <person name="Shamsir M.S."/>
            <person name="Lim S.W."/>
        </authorList>
    </citation>
    <scope>NUCLEOTIDE SEQUENCE [LARGE SCALE GENOMIC DNA]</scope>
    <source>
        <strain evidence="8 9">KCTC 42399</strain>
    </source>
</reference>
<dbReference type="Pfam" id="PF03755">
    <property type="entry name" value="YicC-like_N"/>
    <property type="match status" value="1"/>
</dbReference>
<name>A0A2H3NPF6_9BACT</name>
<dbReference type="PANTHER" id="PTHR30636">
    <property type="entry name" value="UPF0701 PROTEIN YICC"/>
    <property type="match status" value="1"/>
</dbReference>
<gene>
    <name evidence="8" type="ORF">CRI93_03570</name>
</gene>
<dbReference type="GO" id="GO:0016787">
    <property type="term" value="F:hydrolase activity"/>
    <property type="evidence" value="ECO:0007669"/>
    <property type="project" value="UniProtKB-KW"/>
</dbReference>
<protein>
    <submittedName>
        <fullName evidence="8">YicC family protein</fullName>
    </submittedName>
</protein>
<accession>A0A2H3NPF6</accession>
<dbReference type="PANTHER" id="PTHR30636:SF3">
    <property type="entry name" value="UPF0701 PROTEIN YICC"/>
    <property type="match status" value="1"/>
</dbReference>
<organism evidence="8 9">
    <name type="scientific">Longimonas halophila</name>
    <dbReference type="NCBI Taxonomy" id="1469170"/>
    <lineage>
        <taxon>Bacteria</taxon>
        <taxon>Pseudomonadati</taxon>
        <taxon>Rhodothermota</taxon>
        <taxon>Rhodothermia</taxon>
        <taxon>Rhodothermales</taxon>
        <taxon>Salisaetaceae</taxon>
        <taxon>Longimonas</taxon>
    </lineage>
</organism>
<dbReference type="EMBL" id="PDEP01000002">
    <property type="protein sequence ID" value="PEN08840.1"/>
    <property type="molecule type" value="Genomic_DNA"/>
</dbReference>
<evidence type="ECO:0000256" key="5">
    <source>
        <dbReference type="ARBA" id="ARBA00035648"/>
    </source>
</evidence>
<keyword evidence="3" id="KW-0255">Endonuclease</keyword>
<dbReference type="InterPro" id="IPR005229">
    <property type="entry name" value="YicC/YloC-like"/>
</dbReference>
<keyword evidence="9" id="KW-1185">Reference proteome</keyword>
<evidence type="ECO:0000313" key="9">
    <source>
        <dbReference type="Proteomes" id="UP000221024"/>
    </source>
</evidence>
<evidence type="ECO:0000259" key="7">
    <source>
        <dbReference type="Pfam" id="PF08340"/>
    </source>
</evidence>
<evidence type="ECO:0000256" key="4">
    <source>
        <dbReference type="ARBA" id="ARBA00022801"/>
    </source>
</evidence>
<comment type="caution">
    <text evidence="8">The sequence shown here is derived from an EMBL/GenBank/DDBJ whole genome shotgun (WGS) entry which is preliminary data.</text>
</comment>
<dbReference type="Proteomes" id="UP000221024">
    <property type="component" value="Unassembled WGS sequence"/>
</dbReference>
<proteinExistence type="inferred from homology"/>
<dbReference type="InterPro" id="IPR013551">
    <property type="entry name" value="YicC-like_C"/>
</dbReference>
<dbReference type="AlphaFoldDB" id="A0A2H3NPF6"/>
<keyword evidence="4" id="KW-0378">Hydrolase</keyword>
<evidence type="ECO:0000313" key="8">
    <source>
        <dbReference type="EMBL" id="PEN08840.1"/>
    </source>
</evidence>
<dbReference type="NCBIfam" id="TIGR00255">
    <property type="entry name" value="YicC/YloC family endoribonuclease"/>
    <property type="match status" value="1"/>
</dbReference>
<feature type="domain" description="Endoribonuclease YicC-like N-terminal" evidence="6">
    <location>
        <begin position="2"/>
        <end position="157"/>
    </location>
</feature>
<evidence type="ECO:0000256" key="2">
    <source>
        <dbReference type="ARBA" id="ARBA00022722"/>
    </source>
</evidence>
<feature type="domain" description="Endoribonuclease YicC-like C-terminal" evidence="7">
    <location>
        <begin position="175"/>
        <end position="294"/>
    </location>
</feature>
<dbReference type="Pfam" id="PF08340">
    <property type="entry name" value="YicC-like_C"/>
    <property type="match status" value="1"/>
</dbReference>
<dbReference type="OrthoDB" id="9771229at2"/>
<evidence type="ECO:0000259" key="6">
    <source>
        <dbReference type="Pfam" id="PF03755"/>
    </source>
</evidence>
<sequence>MIHSMTGFGRGQAAHEAATVTVEVRSVNKRHLDVSVRGPRGLGERELAIKQAIKDRFNRGQFRVSVDLEAQSASILPLGPERAQAVANTLRTLRDAAGIDAPVTLDHVLDVAHRFLDDTEAPAARSLPDATWQAVEHALTDALDGLHAMRSDEGSALFDDLTTQLDALSEHLGVVEKRAPVRVDEAQDLLQARLSDLLSDERLDRDRLETEIAVLADKLDVHEECVRLQSHIRQFREALSDDDPAGRRLKFIMQEMLREVNTIGAKANDATISEHAVQMKEVIEQIREQIRNVE</sequence>
<dbReference type="InterPro" id="IPR013527">
    <property type="entry name" value="YicC-like_N"/>
</dbReference>
<evidence type="ECO:0000256" key="1">
    <source>
        <dbReference type="ARBA" id="ARBA00001968"/>
    </source>
</evidence>
<dbReference type="GO" id="GO:0004521">
    <property type="term" value="F:RNA endonuclease activity"/>
    <property type="evidence" value="ECO:0007669"/>
    <property type="project" value="InterPro"/>
</dbReference>
<comment type="cofactor">
    <cofactor evidence="1">
        <name>a divalent metal cation</name>
        <dbReference type="ChEBI" id="CHEBI:60240"/>
    </cofactor>
</comment>
<dbReference type="RefSeq" id="WP_098061237.1">
    <property type="nucleotide sequence ID" value="NZ_PDEP01000002.1"/>
</dbReference>
<keyword evidence="2" id="KW-0540">Nuclease</keyword>
<evidence type="ECO:0000256" key="3">
    <source>
        <dbReference type="ARBA" id="ARBA00022759"/>
    </source>
</evidence>
<comment type="similarity">
    <text evidence="5">Belongs to the YicC/YloC family.</text>
</comment>